<feature type="coiled-coil region" evidence="2">
    <location>
        <begin position="34"/>
        <end position="61"/>
    </location>
</feature>
<reference evidence="3 4" key="1">
    <citation type="submission" date="2016-03" db="EMBL/GenBank/DDBJ databases">
        <authorList>
            <person name="Ploux O."/>
        </authorList>
    </citation>
    <scope>NUCLEOTIDE SEQUENCE [LARGE SCALE GENOMIC DNA]</scope>
    <source>
        <strain evidence="3 4">UAMH 11012</strain>
    </source>
</reference>
<dbReference type="SUPFAM" id="SSF140860">
    <property type="entry name" value="Pseudo ankyrin repeat-like"/>
    <property type="match status" value="1"/>
</dbReference>
<accession>A0A1L7XH38</accession>
<evidence type="ECO:0000256" key="2">
    <source>
        <dbReference type="SAM" id="Coils"/>
    </source>
</evidence>
<gene>
    <name evidence="3" type="ORF">PAC_14261</name>
</gene>
<keyword evidence="1" id="KW-0040">ANK repeat</keyword>
<protein>
    <submittedName>
        <fullName evidence="3">Uncharacterized protein</fullName>
    </submittedName>
</protein>
<dbReference type="Proteomes" id="UP000184330">
    <property type="component" value="Unassembled WGS sequence"/>
</dbReference>
<sequence>MELAAAAGSAATVVQLVDFAGRTIKSTTSFFASVVSASKELEILRLRVQHLEQLFENTRALACSYQNTPLALEPQNQRTLDFLGHALTKCSVDLQELNCVLQKPVAQTDWGIVRMKRRVKHVLDEATLRRLSARLQDNIGSLNSLLSGISMHNDSVIHGSIQQVAGFVQHLPQLSAQLSSLPIESRLDRIDKLLEKLSLADNQLSTISTASEDEANETKSRSQATEYASSGFNAIGRFEVAGVSSDELFPALELFAPAFRTGMQFLYRNRELQILKEAMSWVLSEFHELLADVHRAAAGSYTHVLTDEDGSQINFGEALVPRRFYRKTEIQHKPSQHKQSKTIALPLSNTSLPNFKQDMLYADCEGFVMTNSGQLLARFEGTHSSEQWPLGESESGFVRISFVPKPSLKLPGIGIAFFKQSGDLDGTCHSFLTTFNILSPDAPILQAIKDGDRGVSKVLQKLKSGEHWAGDRDDQGRSLLSYAIESGSRDMVALLFRMGAHPQDSHNFKQMQFVPMQHIRS</sequence>
<organism evidence="3 4">
    <name type="scientific">Phialocephala subalpina</name>
    <dbReference type="NCBI Taxonomy" id="576137"/>
    <lineage>
        <taxon>Eukaryota</taxon>
        <taxon>Fungi</taxon>
        <taxon>Dikarya</taxon>
        <taxon>Ascomycota</taxon>
        <taxon>Pezizomycotina</taxon>
        <taxon>Leotiomycetes</taxon>
        <taxon>Helotiales</taxon>
        <taxon>Mollisiaceae</taxon>
        <taxon>Phialocephala</taxon>
        <taxon>Phialocephala fortinii species complex</taxon>
    </lineage>
</organism>
<feature type="repeat" description="ANK" evidence="1">
    <location>
        <begin position="475"/>
        <end position="507"/>
    </location>
</feature>
<dbReference type="EMBL" id="FJOG01000026">
    <property type="protein sequence ID" value="CZR64363.1"/>
    <property type="molecule type" value="Genomic_DNA"/>
</dbReference>
<dbReference type="AlphaFoldDB" id="A0A1L7XH38"/>
<evidence type="ECO:0000313" key="3">
    <source>
        <dbReference type="EMBL" id="CZR64363.1"/>
    </source>
</evidence>
<dbReference type="OrthoDB" id="3541524at2759"/>
<dbReference type="InterPro" id="IPR002110">
    <property type="entry name" value="Ankyrin_rpt"/>
</dbReference>
<proteinExistence type="predicted"/>
<name>A0A1L7XH38_9HELO</name>
<keyword evidence="4" id="KW-1185">Reference proteome</keyword>
<keyword evidence="2" id="KW-0175">Coiled coil</keyword>
<evidence type="ECO:0000256" key="1">
    <source>
        <dbReference type="PROSITE-ProRule" id="PRU00023"/>
    </source>
</evidence>
<dbReference type="PROSITE" id="PS50088">
    <property type="entry name" value="ANK_REPEAT"/>
    <property type="match status" value="1"/>
</dbReference>
<evidence type="ECO:0000313" key="4">
    <source>
        <dbReference type="Proteomes" id="UP000184330"/>
    </source>
</evidence>